<keyword evidence="1" id="KW-0004">4Fe-4S</keyword>
<evidence type="ECO:0000256" key="4">
    <source>
        <dbReference type="ARBA" id="ARBA00023002"/>
    </source>
</evidence>
<dbReference type="InterPro" id="IPR050123">
    <property type="entry name" value="Prok_molybdopt-oxidoreductase"/>
</dbReference>
<sequence>MTEAIILINGNECSFSGNQTILEVAQAHDIQIPTLCYLKGTTPTGRCGICVVEVEGSKELLSACSTIASDHMFVRTESPAVIASRKDTIAMLLATGNHNCAIASTQESRWTSFQMGTMKADDAEQLCPAWGDCRLQDLAYQYQVKGGGEPRIESKFPMEMVNPLIVRDFSRCILCGRCVAACNEIQVNRAIAFGDSGPVKKIVTPGDRPLKDSDCVFCGECIQACPTGALVEKKARFHWRPREIQKVRSTCPYCGVGCQVNLHVKDDKIVKVTGVEDGAPNKGRLCVKGRFGYDFIYSKDRLKTPLIRENGGFREASWDEALDLVADKFKAIIAEHGPDAIAGVSCARSISEDSYQMQKLFRSVFKTNNIDHCART</sequence>
<gene>
    <name evidence="10" type="ORF">PITCH_A640032</name>
</gene>
<organism evidence="10">
    <name type="scientific">uncultured Desulfobacterium sp</name>
    <dbReference type="NCBI Taxonomy" id="201089"/>
    <lineage>
        <taxon>Bacteria</taxon>
        <taxon>Pseudomonadati</taxon>
        <taxon>Thermodesulfobacteriota</taxon>
        <taxon>Desulfobacteria</taxon>
        <taxon>Desulfobacterales</taxon>
        <taxon>Desulfobacteriaceae</taxon>
        <taxon>Desulfobacterium</taxon>
        <taxon>environmental samples</taxon>
    </lineage>
</organism>
<dbReference type="InterPro" id="IPR027467">
    <property type="entry name" value="MopterinOxRdtase_cofactor_BS"/>
</dbReference>
<dbReference type="GO" id="GO:0051539">
    <property type="term" value="F:4 iron, 4 sulfur cluster binding"/>
    <property type="evidence" value="ECO:0007669"/>
    <property type="project" value="UniProtKB-KW"/>
</dbReference>
<dbReference type="Pfam" id="PF00384">
    <property type="entry name" value="Molybdopterin"/>
    <property type="match status" value="1"/>
</dbReference>
<evidence type="ECO:0000259" key="7">
    <source>
        <dbReference type="PROSITE" id="PS51085"/>
    </source>
</evidence>
<evidence type="ECO:0000256" key="1">
    <source>
        <dbReference type="ARBA" id="ARBA00022485"/>
    </source>
</evidence>
<feature type="domain" description="4Fe-4S ferredoxin-type" evidence="8">
    <location>
        <begin position="163"/>
        <end position="193"/>
    </location>
</feature>
<dbReference type="InterPro" id="IPR006656">
    <property type="entry name" value="Mopterin_OxRdtase"/>
</dbReference>
<dbReference type="Gene3D" id="3.40.50.740">
    <property type="match status" value="1"/>
</dbReference>
<keyword evidence="5" id="KW-0408">Iron</keyword>
<evidence type="ECO:0000256" key="2">
    <source>
        <dbReference type="ARBA" id="ARBA00022723"/>
    </source>
</evidence>
<dbReference type="PANTHER" id="PTHR43105:SF14">
    <property type="entry name" value="FORMATE DEHYDROGENASE H"/>
    <property type="match status" value="1"/>
</dbReference>
<dbReference type="PROSITE" id="PS00198">
    <property type="entry name" value="4FE4S_FER_1"/>
    <property type="match status" value="1"/>
</dbReference>
<dbReference type="PROSITE" id="PS00551">
    <property type="entry name" value="MOLYBDOPTERIN_PROK_1"/>
    <property type="match status" value="1"/>
</dbReference>
<dbReference type="AlphaFoldDB" id="A0A445N1B7"/>
<keyword evidence="4" id="KW-0560">Oxidoreductase</keyword>
<dbReference type="InterPro" id="IPR017900">
    <property type="entry name" value="4Fe4S_Fe_S_CS"/>
</dbReference>
<dbReference type="PANTHER" id="PTHR43105">
    <property type="entry name" value="RESPIRATORY NITRATE REDUCTASE"/>
    <property type="match status" value="1"/>
</dbReference>
<dbReference type="Pfam" id="PF12838">
    <property type="entry name" value="Fer4_7"/>
    <property type="match status" value="1"/>
</dbReference>
<evidence type="ECO:0000259" key="9">
    <source>
        <dbReference type="PROSITE" id="PS51669"/>
    </source>
</evidence>
<dbReference type="FunFam" id="2.20.25.90:FF:000001">
    <property type="entry name" value="Formate dehydrogenase subunit alpha"/>
    <property type="match status" value="1"/>
</dbReference>
<evidence type="ECO:0000259" key="8">
    <source>
        <dbReference type="PROSITE" id="PS51379"/>
    </source>
</evidence>
<evidence type="ECO:0000313" key="10">
    <source>
        <dbReference type="EMBL" id="SPD75489.1"/>
    </source>
</evidence>
<keyword evidence="6" id="KW-0411">Iron-sulfur</keyword>
<dbReference type="GO" id="GO:0046872">
    <property type="term" value="F:metal ion binding"/>
    <property type="evidence" value="ECO:0007669"/>
    <property type="project" value="UniProtKB-KW"/>
</dbReference>
<proteinExistence type="predicted"/>
<feature type="domain" description="4Fe-4S Mo/W bis-MGD-type" evidence="9">
    <location>
        <begin position="244"/>
        <end position="300"/>
    </location>
</feature>
<dbReference type="PROSITE" id="PS51669">
    <property type="entry name" value="4FE4S_MOW_BIS_MGD"/>
    <property type="match status" value="1"/>
</dbReference>
<dbReference type="PROSITE" id="PS51379">
    <property type="entry name" value="4FE4S_FER_2"/>
    <property type="match status" value="2"/>
</dbReference>
<keyword evidence="3" id="KW-0677">Repeat</keyword>
<dbReference type="Gene3D" id="3.30.70.20">
    <property type="match status" value="1"/>
</dbReference>
<dbReference type="SUPFAM" id="SSF54862">
    <property type="entry name" value="4Fe-4S ferredoxins"/>
    <property type="match status" value="1"/>
</dbReference>
<dbReference type="SUPFAM" id="SSF54292">
    <property type="entry name" value="2Fe-2S ferredoxin-like"/>
    <property type="match status" value="1"/>
</dbReference>
<dbReference type="Gene3D" id="2.20.25.90">
    <property type="entry name" value="ADC-like domains"/>
    <property type="match status" value="1"/>
</dbReference>
<evidence type="ECO:0000256" key="3">
    <source>
        <dbReference type="ARBA" id="ARBA00022737"/>
    </source>
</evidence>
<protein>
    <submittedName>
        <fullName evidence="10">Molybdopterin oxidoreductase Fe4S4 region</fullName>
    </submittedName>
</protein>
<dbReference type="EMBL" id="OJIN01000208">
    <property type="protein sequence ID" value="SPD75489.1"/>
    <property type="molecule type" value="Genomic_DNA"/>
</dbReference>
<dbReference type="FunFam" id="3.30.70.20:FF:000035">
    <property type="entry name" value="Iron hydrogenase 1"/>
    <property type="match status" value="1"/>
</dbReference>
<feature type="domain" description="4Fe-4S ferredoxin-type" evidence="8">
    <location>
        <begin position="207"/>
        <end position="235"/>
    </location>
</feature>
<dbReference type="InterPro" id="IPR006963">
    <property type="entry name" value="Mopterin_OxRdtase_4Fe-4S_dom"/>
</dbReference>
<dbReference type="InterPro" id="IPR036010">
    <property type="entry name" value="2Fe-2S_ferredoxin-like_sf"/>
</dbReference>
<accession>A0A445N1B7</accession>
<evidence type="ECO:0000256" key="5">
    <source>
        <dbReference type="ARBA" id="ARBA00023004"/>
    </source>
</evidence>
<dbReference type="CDD" id="cd00207">
    <property type="entry name" value="fer2"/>
    <property type="match status" value="1"/>
</dbReference>
<dbReference type="InterPro" id="IPR001041">
    <property type="entry name" value="2Fe-2S_ferredoxin-type"/>
</dbReference>
<name>A0A445N1B7_9BACT</name>
<dbReference type="InterPro" id="IPR017896">
    <property type="entry name" value="4Fe4S_Fe-S-bd"/>
</dbReference>
<reference evidence="10" key="1">
    <citation type="submission" date="2018-01" db="EMBL/GenBank/DDBJ databases">
        <authorList>
            <person name="Regsiter A."/>
            <person name="William W."/>
        </authorList>
    </citation>
    <scope>NUCLEOTIDE SEQUENCE</scope>
    <source>
        <strain evidence="10">TRIP AH-1</strain>
    </source>
</reference>
<dbReference type="PROSITE" id="PS51085">
    <property type="entry name" value="2FE2S_FER_2"/>
    <property type="match status" value="1"/>
</dbReference>
<dbReference type="Gene3D" id="3.10.20.740">
    <property type="match status" value="1"/>
</dbReference>
<dbReference type="SUPFAM" id="SSF53706">
    <property type="entry name" value="Formate dehydrogenase/DMSO reductase, domains 1-3"/>
    <property type="match status" value="1"/>
</dbReference>
<dbReference type="GO" id="GO:0003954">
    <property type="term" value="F:NADH dehydrogenase activity"/>
    <property type="evidence" value="ECO:0007669"/>
    <property type="project" value="TreeGrafter"/>
</dbReference>
<dbReference type="GO" id="GO:0016020">
    <property type="term" value="C:membrane"/>
    <property type="evidence" value="ECO:0007669"/>
    <property type="project" value="TreeGrafter"/>
</dbReference>
<keyword evidence="2" id="KW-0479">Metal-binding</keyword>
<dbReference type="Pfam" id="PF04879">
    <property type="entry name" value="Molybdop_Fe4S4"/>
    <property type="match status" value="1"/>
</dbReference>
<evidence type="ECO:0000256" key="6">
    <source>
        <dbReference type="ARBA" id="ARBA00023014"/>
    </source>
</evidence>
<dbReference type="GO" id="GO:0022904">
    <property type="term" value="P:respiratory electron transport chain"/>
    <property type="evidence" value="ECO:0007669"/>
    <property type="project" value="TreeGrafter"/>
</dbReference>
<feature type="domain" description="2Fe-2S ferredoxin-type" evidence="7">
    <location>
        <begin position="2"/>
        <end position="80"/>
    </location>
</feature>
<dbReference type="Pfam" id="PF13510">
    <property type="entry name" value="Fer2_4"/>
    <property type="match status" value="1"/>
</dbReference>
<dbReference type="SMART" id="SM00926">
    <property type="entry name" value="Molybdop_Fe4S4"/>
    <property type="match status" value="1"/>
</dbReference>